<evidence type="ECO:0000256" key="1">
    <source>
        <dbReference type="SAM" id="Phobius"/>
    </source>
</evidence>
<dbReference type="RefSeq" id="WP_222921714.1">
    <property type="nucleotide sequence ID" value="NZ_CP082286.1"/>
</dbReference>
<comment type="caution">
    <text evidence="2">The sequence shown here is derived from an EMBL/GenBank/DDBJ whole genome shotgun (WGS) entry which is preliminary data.</text>
</comment>
<organism evidence="2 3">
    <name type="scientific">Halobaculum roseum</name>
    <dbReference type="NCBI Taxonomy" id="2175149"/>
    <lineage>
        <taxon>Archaea</taxon>
        <taxon>Methanobacteriati</taxon>
        <taxon>Methanobacteriota</taxon>
        <taxon>Stenosarchaea group</taxon>
        <taxon>Halobacteria</taxon>
        <taxon>Halobacteriales</taxon>
        <taxon>Haloferacaceae</taxon>
        <taxon>Halobaculum</taxon>
    </lineage>
</organism>
<dbReference type="AlphaFoldDB" id="A0ABD5MG58"/>
<feature type="transmembrane region" description="Helical" evidence="1">
    <location>
        <begin position="118"/>
        <end position="137"/>
    </location>
</feature>
<keyword evidence="3" id="KW-1185">Reference proteome</keyword>
<keyword evidence="1" id="KW-1133">Transmembrane helix</keyword>
<gene>
    <name evidence="2" type="ORF">ACFFOL_00080</name>
</gene>
<protein>
    <submittedName>
        <fullName evidence="2">DUF6653 family protein</fullName>
    </submittedName>
</protein>
<dbReference type="GeneID" id="67211911"/>
<proteinExistence type="predicted"/>
<evidence type="ECO:0000313" key="2">
    <source>
        <dbReference type="EMBL" id="MFB9822585.1"/>
    </source>
</evidence>
<name>A0ABD5MG58_9EURY</name>
<reference evidence="2" key="1">
    <citation type="submission" date="2024-09" db="EMBL/GenBank/DDBJ databases">
        <authorList>
            <person name="Sun Q."/>
        </authorList>
    </citation>
    <scope>NUCLEOTIDE SEQUENCE [LARGE SCALE GENOMIC DNA]</scope>
    <source>
        <strain evidence="2">JCM 31273</strain>
    </source>
</reference>
<dbReference type="EMBL" id="JBHMAJ010000001">
    <property type="protein sequence ID" value="MFB9822585.1"/>
    <property type="molecule type" value="Genomic_DNA"/>
</dbReference>
<sequence length="150" mass="16884">MSLRRRFADLDVFWERHANPKSGWSRLLATPLILLAVYLRSKRILALALGWTVVNPVLFPRVDREIDRPSIMTRGVDAERAWLRGDLDPGAWERLNGLSAAPFAYALYAASRRRPVRAAVAGAVSMALKLAFVFGIARRDARRLDAARDD</sequence>
<keyword evidence="1" id="KW-0472">Membrane</keyword>
<dbReference type="Proteomes" id="UP001589595">
    <property type="component" value="Unassembled WGS sequence"/>
</dbReference>
<evidence type="ECO:0000313" key="3">
    <source>
        <dbReference type="Proteomes" id="UP001589595"/>
    </source>
</evidence>
<dbReference type="InterPro" id="IPR046595">
    <property type="entry name" value="DUF6653"/>
</dbReference>
<keyword evidence="1" id="KW-0812">Transmembrane</keyword>
<accession>A0ABD5MG58</accession>
<dbReference type="Pfam" id="PF20358">
    <property type="entry name" value="DUF6653"/>
    <property type="match status" value="1"/>
</dbReference>